<dbReference type="EMBL" id="FNPZ01000009">
    <property type="protein sequence ID" value="SDZ55705.1"/>
    <property type="molecule type" value="Genomic_DNA"/>
</dbReference>
<reference evidence="1 2" key="1">
    <citation type="submission" date="2016-10" db="EMBL/GenBank/DDBJ databases">
        <authorList>
            <person name="de Groot N.N."/>
        </authorList>
    </citation>
    <scope>NUCLEOTIDE SEQUENCE [LARGE SCALE GENOMIC DNA]</scope>
    <source>
        <strain evidence="1 2">CGMCC 4.3491</strain>
    </source>
</reference>
<dbReference type="Proteomes" id="UP000198891">
    <property type="component" value="Unassembled WGS sequence"/>
</dbReference>
<keyword evidence="2" id="KW-1185">Reference proteome</keyword>
<accession>A0A1H3U1F1</accession>
<sequence length="38" mass="4337">MDGETVVEGHSPICKYSNFNPFVAALPRVRSVWRRFIG</sequence>
<proteinExistence type="predicted"/>
<evidence type="ECO:0000313" key="2">
    <source>
        <dbReference type="Proteomes" id="UP000198891"/>
    </source>
</evidence>
<gene>
    <name evidence="1" type="ORF">SAMN05216554_4626</name>
</gene>
<evidence type="ECO:0000313" key="1">
    <source>
        <dbReference type="EMBL" id="SDZ55705.1"/>
    </source>
</evidence>
<organism evidence="1 2">
    <name type="scientific">Herbiconiux ginsengi</name>
    <dbReference type="NCBI Taxonomy" id="381665"/>
    <lineage>
        <taxon>Bacteria</taxon>
        <taxon>Bacillati</taxon>
        <taxon>Actinomycetota</taxon>
        <taxon>Actinomycetes</taxon>
        <taxon>Micrococcales</taxon>
        <taxon>Microbacteriaceae</taxon>
        <taxon>Herbiconiux</taxon>
    </lineage>
</organism>
<dbReference type="AlphaFoldDB" id="A0A1H3U1F1"/>
<protein>
    <submittedName>
        <fullName evidence="1">Uncharacterized protein</fullName>
    </submittedName>
</protein>
<name>A0A1H3U1F1_9MICO</name>